<evidence type="ECO:0000313" key="1">
    <source>
        <dbReference type="EMBL" id="VFS44426.1"/>
    </source>
</evidence>
<dbReference type="Proteomes" id="UP000351155">
    <property type="component" value="Unassembled WGS sequence"/>
</dbReference>
<dbReference type="EMBL" id="CAADIW010000073">
    <property type="protein sequence ID" value="VFS44426.1"/>
    <property type="molecule type" value="Genomic_DNA"/>
</dbReference>
<evidence type="ECO:0000313" key="2">
    <source>
        <dbReference type="Proteomes" id="UP000351155"/>
    </source>
</evidence>
<name>A0A484Z9L0_9ENTR</name>
<organism evidence="1 2">
    <name type="scientific">Enterobacter cancerogenus</name>
    <dbReference type="NCBI Taxonomy" id="69218"/>
    <lineage>
        <taxon>Bacteria</taxon>
        <taxon>Pseudomonadati</taxon>
        <taxon>Pseudomonadota</taxon>
        <taxon>Gammaproteobacteria</taxon>
        <taxon>Enterobacterales</taxon>
        <taxon>Enterobacteriaceae</taxon>
        <taxon>Enterobacter</taxon>
        <taxon>Enterobacter cloacae complex</taxon>
    </lineage>
</organism>
<reference evidence="1 2" key="1">
    <citation type="submission" date="2019-03" db="EMBL/GenBank/DDBJ databases">
        <authorList>
            <consortium name="Pathogen Informatics"/>
        </authorList>
    </citation>
    <scope>NUCLEOTIDE SEQUENCE [LARGE SCALE GENOMIC DNA]</scope>
    <source>
        <strain evidence="1 2">NCTC12126</strain>
    </source>
</reference>
<protein>
    <submittedName>
        <fullName evidence="1">Uncharacterized protein</fullName>
    </submittedName>
</protein>
<gene>
    <name evidence="1" type="ORF">NCTC12126_05730</name>
</gene>
<accession>A0A484Z9L0</accession>
<proteinExistence type="predicted"/>
<sequence>MAEQHDTAVGKRVFRQFITQTTGCRAAERQEIFFALTLQAQAISQFALFAEQAIGFIFCAVDAV</sequence>
<dbReference type="AlphaFoldDB" id="A0A484Z9L0"/>